<name>S8C9F3_9LAMI</name>
<sequence length="138" mass="15506">RCCQPSSNSKIIQFHHLLERDWDFNSEPRHIKFSSLHHDSIMNDVVCEVALPQFSAASVPKKEVQSEKNNNSLHFSRDFVLNAGGSVWGVDWCPKANQNSSYPANSEFVAIAAHPPDSPYHKIGARLTGRGSVQIWCF</sequence>
<dbReference type="GO" id="GO:0006383">
    <property type="term" value="P:transcription by RNA polymerase III"/>
    <property type="evidence" value="ECO:0007669"/>
    <property type="project" value="TreeGrafter"/>
</dbReference>
<dbReference type="EMBL" id="AUSU01007172">
    <property type="protein sequence ID" value="EPS60976.1"/>
    <property type="molecule type" value="Genomic_DNA"/>
</dbReference>
<dbReference type="OrthoDB" id="4703at2759"/>
<evidence type="ECO:0000256" key="3">
    <source>
        <dbReference type="ARBA" id="ARBA00023242"/>
    </source>
</evidence>
<organism evidence="4 5">
    <name type="scientific">Genlisea aurea</name>
    <dbReference type="NCBI Taxonomy" id="192259"/>
    <lineage>
        <taxon>Eukaryota</taxon>
        <taxon>Viridiplantae</taxon>
        <taxon>Streptophyta</taxon>
        <taxon>Embryophyta</taxon>
        <taxon>Tracheophyta</taxon>
        <taxon>Spermatophyta</taxon>
        <taxon>Magnoliopsida</taxon>
        <taxon>eudicotyledons</taxon>
        <taxon>Gunneridae</taxon>
        <taxon>Pentapetalae</taxon>
        <taxon>asterids</taxon>
        <taxon>lamiids</taxon>
        <taxon>Lamiales</taxon>
        <taxon>Lentibulariaceae</taxon>
        <taxon>Genlisea</taxon>
    </lineage>
</organism>
<evidence type="ECO:0000313" key="4">
    <source>
        <dbReference type="EMBL" id="EPS60976.1"/>
    </source>
</evidence>
<evidence type="ECO:0000256" key="2">
    <source>
        <dbReference type="ARBA" id="ARBA00023163"/>
    </source>
</evidence>
<keyword evidence="2" id="KW-0804">Transcription</keyword>
<dbReference type="PANTHER" id="PTHR15052">
    <property type="entry name" value="RNA POLYMERASE III TRANSCRIPTION INITIATION FACTOR COMPLEX SUBUNIT"/>
    <property type="match status" value="1"/>
</dbReference>
<keyword evidence="3" id="KW-0539">Nucleus</keyword>
<dbReference type="PANTHER" id="PTHR15052:SF2">
    <property type="entry name" value="GENERAL TRANSCRIPTION FACTOR 3C POLYPEPTIDE 2"/>
    <property type="match status" value="1"/>
</dbReference>
<accession>S8C9F3</accession>
<gene>
    <name evidence="4" type="ORF">M569_13828</name>
</gene>
<protein>
    <recommendedName>
        <fullName evidence="6">Transducin/WD40 repeat-like superfamily protein</fullName>
    </recommendedName>
</protein>
<dbReference type="AlphaFoldDB" id="S8C9F3"/>
<dbReference type="GO" id="GO:0000127">
    <property type="term" value="C:transcription factor TFIIIC complex"/>
    <property type="evidence" value="ECO:0007669"/>
    <property type="project" value="TreeGrafter"/>
</dbReference>
<evidence type="ECO:0008006" key="6">
    <source>
        <dbReference type="Google" id="ProtNLM"/>
    </source>
</evidence>
<reference evidence="4 5" key="1">
    <citation type="journal article" date="2013" name="BMC Genomics">
        <title>The miniature genome of a carnivorous plant Genlisea aurea contains a low number of genes and short non-coding sequences.</title>
        <authorList>
            <person name="Leushkin E.V."/>
            <person name="Sutormin R.A."/>
            <person name="Nabieva E.R."/>
            <person name="Penin A.A."/>
            <person name="Kondrashov A.S."/>
            <person name="Logacheva M.D."/>
        </authorList>
    </citation>
    <scope>NUCLEOTIDE SEQUENCE [LARGE SCALE GENOMIC DNA]</scope>
</reference>
<comment type="caution">
    <text evidence="4">The sequence shown here is derived from an EMBL/GenBank/DDBJ whole genome shotgun (WGS) entry which is preliminary data.</text>
</comment>
<evidence type="ECO:0000313" key="5">
    <source>
        <dbReference type="Proteomes" id="UP000015453"/>
    </source>
</evidence>
<feature type="non-terminal residue" evidence="4">
    <location>
        <position position="138"/>
    </location>
</feature>
<evidence type="ECO:0000256" key="1">
    <source>
        <dbReference type="ARBA" id="ARBA00004123"/>
    </source>
</evidence>
<comment type="subcellular location">
    <subcellularLocation>
        <location evidence="1">Nucleus</location>
    </subcellularLocation>
</comment>
<dbReference type="InterPro" id="IPR052416">
    <property type="entry name" value="GTF3C_component"/>
</dbReference>
<dbReference type="Proteomes" id="UP000015453">
    <property type="component" value="Unassembled WGS sequence"/>
</dbReference>
<feature type="non-terminal residue" evidence="4">
    <location>
        <position position="1"/>
    </location>
</feature>
<proteinExistence type="predicted"/>
<dbReference type="GO" id="GO:0005634">
    <property type="term" value="C:nucleus"/>
    <property type="evidence" value="ECO:0007669"/>
    <property type="project" value="UniProtKB-SubCell"/>
</dbReference>
<keyword evidence="5" id="KW-1185">Reference proteome</keyword>